<accession>Q9XV58</accession>
<feature type="chain" id="PRO_5004336750" evidence="2">
    <location>
        <begin position="20"/>
        <end position="254"/>
    </location>
</feature>
<feature type="signal peptide" evidence="2">
    <location>
        <begin position="1"/>
        <end position="19"/>
    </location>
</feature>
<dbReference type="IntAct" id="Q9XV58">
    <property type="interactions" value="1"/>
</dbReference>
<name>Q9XV58_CAEEL</name>
<dbReference type="PROSITE" id="PS51670">
    <property type="entry name" value="SHKT"/>
    <property type="match status" value="1"/>
</dbReference>
<evidence type="ECO:0000259" key="3">
    <source>
        <dbReference type="PROSITE" id="PS51670"/>
    </source>
</evidence>
<dbReference type="RefSeq" id="NP_507156.2">
    <property type="nucleotide sequence ID" value="NM_074755.2"/>
</dbReference>
<dbReference type="PANTHER" id="PTHR21724:SF93">
    <property type="entry name" value="SHKT DOMAIN-CONTAINING PROTEIN"/>
    <property type="match status" value="1"/>
</dbReference>
<dbReference type="GeneID" id="184968"/>
<dbReference type="InterPro" id="IPR003582">
    <property type="entry name" value="ShKT_dom"/>
</dbReference>
<dbReference type="PhylomeDB" id="Q9XV58"/>
<dbReference type="eggNOG" id="ENOG502THBK">
    <property type="taxonomic scope" value="Eukaryota"/>
</dbReference>
<feature type="domain" description="ShKT" evidence="3">
    <location>
        <begin position="213"/>
        <end position="254"/>
    </location>
</feature>
<dbReference type="EMBL" id="BX284605">
    <property type="protein sequence ID" value="CAB04184.2"/>
    <property type="molecule type" value="Genomic_DNA"/>
</dbReference>
<evidence type="ECO:0000313" key="6">
    <source>
        <dbReference type="WormBase" id="F26D2.14"/>
    </source>
</evidence>
<dbReference type="Pfam" id="PF01549">
    <property type="entry name" value="ShK"/>
    <property type="match status" value="3"/>
</dbReference>
<evidence type="ECO:0000256" key="2">
    <source>
        <dbReference type="SAM" id="SignalP"/>
    </source>
</evidence>
<keyword evidence="2" id="KW-0732">Signal</keyword>
<evidence type="ECO:0000313" key="4">
    <source>
        <dbReference type="EMBL" id="CAB04184.2"/>
    </source>
</evidence>
<protein>
    <submittedName>
        <fullName evidence="4">ShKT domain-containing protein</fullName>
    </submittedName>
</protein>
<dbReference type="Proteomes" id="UP000001940">
    <property type="component" value="Chromosome V"/>
</dbReference>
<dbReference type="UCSC" id="F26D2.14">
    <property type="organism name" value="c. elegans"/>
</dbReference>
<gene>
    <name evidence="4" type="ORF">CELE_F26D2.14</name>
    <name evidence="4 6" type="ORF">F26D2.14</name>
</gene>
<dbReference type="OrthoDB" id="5804200at2759"/>
<dbReference type="SMART" id="SM00254">
    <property type="entry name" value="ShKT"/>
    <property type="match status" value="3"/>
</dbReference>
<dbReference type="AlphaFoldDB" id="Q9XV58"/>
<dbReference type="AGR" id="WB:WBGene00009152"/>
<organism evidence="4 5">
    <name type="scientific">Caenorhabditis elegans</name>
    <dbReference type="NCBI Taxonomy" id="6239"/>
    <lineage>
        <taxon>Eukaryota</taxon>
        <taxon>Metazoa</taxon>
        <taxon>Ecdysozoa</taxon>
        <taxon>Nematoda</taxon>
        <taxon>Chromadorea</taxon>
        <taxon>Rhabditida</taxon>
        <taxon>Rhabditina</taxon>
        <taxon>Rhabditomorpha</taxon>
        <taxon>Rhabditoidea</taxon>
        <taxon>Rhabditidae</taxon>
        <taxon>Peloderinae</taxon>
        <taxon>Caenorhabditis</taxon>
    </lineage>
</organism>
<dbReference type="SMR" id="Q9XV58"/>
<dbReference type="GO" id="GO:0045087">
    <property type="term" value="P:innate immune response"/>
    <property type="evidence" value="ECO:0000318"/>
    <property type="project" value="GO_Central"/>
</dbReference>
<proteinExistence type="predicted"/>
<dbReference type="KEGG" id="cel:CELE_F26D2.14"/>
<dbReference type="FunCoup" id="Q9XV58">
    <property type="interactions" value="20"/>
</dbReference>
<dbReference type="Bgee" id="WBGene00009152">
    <property type="expression patterns" value="Expressed in pharyngeal muscle cell (C elegans) and 1 other cell type or tissue"/>
</dbReference>
<dbReference type="Gene3D" id="1.10.10.1940">
    <property type="match status" value="2"/>
</dbReference>
<dbReference type="PaxDb" id="6239-F26D2.14"/>
<comment type="caution">
    <text evidence="1">Lacks conserved residue(s) required for the propagation of feature annotation.</text>
</comment>
<reference evidence="4 5" key="1">
    <citation type="journal article" date="1998" name="Science">
        <title>Genome sequence of the nematode C. elegans: a platform for investigating biology.</title>
        <authorList>
            <consortium name="The C. elegans sequencing consortium"/>
            <person name="Sulson J.E."/>
            <person name="Waterston R."/>
        </authorList>
    </citation>
    <scope>NUCLEOTIDE SEQUENCE [LARGE SCALE GENOMIC DNA]</scope>
    <source>
        <strain evidence="4 5">Bristol N2</strain>
    </source>
</reference>
<dbReference type="PIR" id="T21407">
    <property type="entry name" value="T21407"/>
</dbReference>
<sequence>MYIIKNLCIFICMISGVKLEVGPDFNCTRYDSTLGDHVWLPSAVACDNVYPDYVCQNLMLAGPPPRVGISEIRTYRCWSELPNPVPPYSAHPDVIRDAALACPKTCALCCMTSAYNCRNAEFPRLNCATIVPAQCRDQRWRTIIAQDCPSACGFCNLGGCVDAVADCANDPSICNSIGMQVFVNQNCQRTCSRCPSSTSARISSSTTSITSTCSSYNPDSSSSCAAWAANGFCTNTHYTVARRKATCATTCRIC</sequence>
<evidence type="ECO:0000256" key="1">
    <source>
        <dbReference type="PROSITE-ProRule" id="PRU01005"/>
    </source>
</evidence>
<keyword evidence="5" id="KW-1185">Reference proteome</keyword>
<dbReference type="WormBase" id="F26D2.14">
    <property type="protein sequence ID" value="CE36136"/>
    <property type="gene ID" value="WBGene00009152"/>
</dbReference>
<dbReference type="CTD" id="184968"/>
<dbReference type="PANTHER" id="PTHR21724">
    <property type="entry name" value="SHKT DOMAIN-CONTAINING PROTEIN"/>
    <property type="match status" value="1"/>
</dbReference>
<dbReference type="InParanoid" id="Q9XV58"/>
<dbReference type="HOGENOM" id="CLU_098771_0_0_1"/>
<evidence type="ECO:0000313" key="5">
    <source>
        <dbReference type="Proteomes" id="UP000001940"/>
    </source>
</evidence>